<comment type="caution">
    <text evidence="2">The sequence shown here is derived from an EMBL/GenBank/DDBJ whole genome shotgun (WGS) entry which is preliminary data.</text>
</comment>
<proteinExistence type="predicted"/>
<gene>
    <name evidence="2" type="ORF">GCM10023175_03180</name>
</gene>
<protein>
    <recommendedName>
        <fullName evidence="4">DUF3558 domain-containing protein</fullName>
    </recommendedName>
</protein>
<evidence type="ECO:0008006" key="4">
    <source>
        <dbReference type="Google" id="ProtNLM"/>
    </source>
</evidence>
<evidence type="ECO:0000313" key="2">
    <source>
        <dbReference type="EMBL" id="GAA4536367.1"/>
    </source>
</evidence>
<organism evidence="2 3">
    <name type="scientific">Pseudonocardia xishanensis</name>
    <dbReference type="NCBI Taxonomy" id="630995"/>
    <lineage>
        <taxon>Bacteria</taxon>
        <taxon>Bacillati</taxon>
        <taxon>Actinomycetota</taxon>
        <taxon>Actinomycetes</taxon>
        <taxon>Pseudonocardiales</taxon>
        <taxon>Pseudonocardiaceae</taxon>
        <taxon>Pseudonocardia</taxon>
    </lineage>
</organism>
<keyword evidence="3" id="KW-1185">Reference proteome</keyword>
<dbReference type="InterPro" id="IPR024520">
    <property type="entry name" value="DUF3558"/>
</dbReference>
<dbReference type="RefSeq" id="WP_345411929.1">
    <property type="nucleotide sequence ID" value="NZ_BAABGT010000004.1"/>
</dbReference>
<dbReference type="EMBL" id="BAABGT010000004">
    <property type="protein sequence ID" value="GAA4536367.1"/>
    <property type="molecule type" value="Genomic_DNA"/>
</dbReference>
<evidence type="ECO:0000256" key="1">
    <source>
        <dbReference type="SAM" id="MobiDB-lite"/>
    </source>
</evidence>
<feature type="region of interest" description="Disordered" evidence="1">
    <location>
        <begin position="1"/>
        <end position="21"/>
    </location>
</feature>
<reference evidence="3" key="1">
    <citation type="journal article" date="2019" name="Int. J. Syst. Evol. Microbiol.">
        <title>The Global Catalogue of Microorganisms (GCM) 10K type strain sequencing project: providing services to taxonomists for standard genome sequencing and annotation.</title>
        <authorList>
            <consortium name="The Broad Institute Genomics Platform"/>
            <consortium name="The Broad Institute Genome Sequencing Center for Infectious Disease"/>
            <person name="Wu L."/>
            <person name="Ma J."/>
        </authorList>
    </citation>
    <scope>NUCLEOTIDE SEQUENCE [LARGE SCALE GENOMIC DNA]</scope>
    <source>
        <strain evidence="3">JCM 17906</strain>
    </source>
</reference>
<name>A0ABP8RE90_9PSEU</name>
<dbReference type="Pfam" id="PF12079">
    <property type="entry name" value="DUF3558"/>
    <property type="match status" value="1"/>
</dbReference>
<dbReference type="Proteomes" id="UP001501598">
    <property type="component" value="Unassembled WGS sequence"/>
</dbReference>
<sequence length="164" mass="16497">MTLALAACSAGPPSPPPSDNRAEIAQPLDLTGHEACDLVGPAALTRLSLKLDSVERGSGPTATSCAWRSADGTVGLQLVANSGVGLDRLSSVTAAFEEETPLVVSGYPGLRIDHLGGPTCRIAVGVAPTQLISAEASELSTSAPPLCDLAQALAEETVAALRGV</sequence>
<accession>A0ABP8RE90</accession>
<evidence type="ECO:0000313" key="3">
    <source>
        <dbReference type="Proteomes" id="UP001501598"/>
    </source>
</evidence>